<accession>A0A2M7G9B0</accession>
<protein>
    <submittedName>
        <fullName evidence="1">Uncharacterized protein</fullName>
    </submittedName>
</protein>
<evidence type="ECO:0000313" key="2">
    <source>
        <dbReference type="Proteomes" id="UP000231019"/>
    </source>
</evidence>
<comment type="caution">
    <text evidence="1">The sequence shown here is derived from an EMBL/GenBank/DDBJ whole genome shotgun (WGS) entry which is preliminary data.</text>
</comment>
<evidence type="ECO:0000313" key="1">
    <source>
        <dbReference type="EMBL" id="PIW18685.1"/>
    </source>
</evidence>
<dbReference type="EMBL" id="PFFQ01000012">
    <property type="protein sequence ID" value="PIW18685.1"/>
    <property type="molecule type" value="Genomic_DNA"/>
</dbReference>
<dbReference type="AlphaFoldDB" id="A0A2M7G9B0"/>
<sequence>MSYIYRCISIFTIALFLIGAKPAPDQSYTINKIIGDISFLERYGQLPTLKTNTNLRIQTHLAYVEERLRKVPNTHISPHLRLQRETLLDHLKTYRLAQKFPRNYEYQNQSRPVFIDREGNICAVGYLIEKTAGRKLAQILDLHYHNAYLKDMKLPALSTWVKNSGFSLEELAMIQPSYPSTPLPESPPDLNIVIPSLGLDALSVTWLLTSSLPIQEPDLYSGIKISGMVIGGATVGWGLLNFGDNQGYSSLKTRLSLANISIGLATILINWYQLQNPPQANDPLVLGQFPAYAQQEAIGLSYKYKY</sequence>
<reference evidence="1 2" key="1">
    <citation type="submission" date="2017-09" db="EMBL/GenBank/DDBJ databases">
        <title>Depth-based differentiation of microbial function through sediment-hosted aquifers and enrichment of novel symbionts in the deep terrestrial subsurface.</title>
        <authorList>
            <person name="Probst A.J."/>
            <person name="Ladd B."/>
            <person name="Jarett J.K."/>
            <person name="Geller-Mcgrath D.E."/>
            <person name="Sieber C.M."/>
            <person name="Emerson J.B."/>
            <person name="Anantharaman K."/>
            <person name="Thomas B.C."/>
            <person name="Malmstrom R."/>
            <person name="Stieglmeier M."/>
            <person name="Klingl A."/>
            <person name="Woyke T."/>
            <person name="Ryan C.M."/>
            <person name="Banfield J.F."/>
        </authorList>
    </citation>
    <scope>NUCLEOTIDE SEQUENCE [LARGE SCALE GENOMIC DNA]</scope>
    <source>
        <strain evidence="1">CG17_big_fil_post_rev_8_21_14_2_50_48_46</strain>
    </source>
</reference>
<organism evidence="1 2">
    <name type="scientific">bacterium (Candidatus Blackallbacteria) CG17_big_fil_post_rev_8_21_14_2_50_48_46</name>
    <dbReference type="NCBI Taxonomy" id="2014261"/>
    <lineage>
        <taxon>Bacteria</taxon>
        <taxon>Candidatus Blackallbacteria</taxon>
    </lineage>
</organism>
<dbReference type="Proteomes" id="UP000231019">
    <property type="component" value="Unassembled WGS sequence"/>
</dbReference>
<proteinExistence type="predicted"/>
<gene>
    <name evidence="1" type="ORF">COW36_05155</name>
</gene>
<name>A0A2M7G9B0_9BACT</name>